<feature type="transmembrane region" description="Helical" evidence="11">
    <location>
        <begin position="89"/>
        <end position="114"/>
    </location>
</feature>
<keyword evidence="5" id="KW-0677">Repeat</keyword>
<feature type="transmembrane region" description="Helical" evidence="11">
    <location>
        <begin position="258"/>
        <end position="282"/>
    </location>
</feature>
<comment type="subcellular location">
    <subcellularLocation>
        <location evidence="1">Cell membrane</location>
        <topology evidence="1">Multi-pass membrane protein</topology>
    </subcellularLocation>
</comment>
<comment type="similarity">
    <text evidence="8">Belongs to the MIP/aquaporin (TC 1.A.8) family. PIP (TC 1.A.8.11) subfamily.</text>
</comment>
<dbReference type="HOGENOM" id="CLU_020019_3_0_1"/>
<feature type="region of interest" description="Disordered" evidence="10">
    <location>
        <begin position="1"/>
        <end position="30"/>
    </location>
</feature>
<dbReference type="Gene3D" id="1.20.1080.10">
    <property type="entry name" value="Glycerol uptake facilitator protein"/>
    <property type="match status" value="1"/>
</dbReference>
<evidence type="ECO:0008006" key="14">
    <source>
        <dbReference type="Google" id="ProtNLM"/>
    </source>
</evidence>
<dbReference type="Gramene" id="OGLUM02G38950.3">
    <property type="protein sequence ID" value="OGLUM02G38950.3"/>
    <property type="gene ID" value="OGLUM02G38950"/>
</dbReference>
<evidence type="ECO:0000256" key="5">
    <source>
        <dbReference type="ARBA" id="ARBA00022737"/>
    </source>
</evidence>
<accession>A0A0D9Z0C6</accession>
<dbReference type="Proteomes" id="UP000026961">
    <property type="component" value="Chromosome 2"/>
</dbReference>
<dbReference type="EnsemblPlants" id="OGLUM02G38950.3">
    <property type="protein sequence ID" value="OGLUM02G38950.3"/>
    <property type="gene ID" value="OGLUM02G38950"/>
</dbReference>
<evidence type="ECO:0000256" key="3">
    <source>
        <dbReference type="ARBA" id="ARBA00022475"/>
    </source>
</evidence>
<keyword evidence="4 9" id="KW-0812">Transmembrane</keyword>
<evidence type="ECO:0000313" key="13">
    <source>
        <dbReference type="Proteomes" id="UP000026961"/>
    </source>
</evidence>
<evidence type="ECO:0000256" key="6">
    <source>
        <dbReference type="ARBA" id="ARBA00022989"/>
    </source>
</evidence>
<dbReference type="InterPro" id="IPR000425">
    <property type="entry name" value="MIP"/>
</dbReference>
<evidence type="ECO:0000256" key="4">
    <source>
        <dbReference type="ARBA" id="ARBA00022692"/>
    </source>
</evidence>
<keyword evidence="2 9" id="KW-0813">Transport</keyword>
<evidence type="ECO:0000256" key="11">
    <source>
        <dbReference type="SAM" id="Phobius"/>
    </source>
</evidence>
<dbReference type="GO" id="GO:0015267">
    <property type="term" value="F:channel activity"/>
    <property type="evidence" value="ECO:0007669"/>
    <property type="project" value="InterPro"/>
</dbReference>
<evidence type="ECO:0000256" key="10">
    <source>
        <dbReference type="SAM" id="MobiDB-lite"/>
    </source>
</evidence>
<dbReference type="GO" id="GO:0005886">
    <property type="term" value="C:plasma membrane"/>
    <property type="evidence" value="ECO:0007669"/>
    <property type="project" value="UniProtKB-SubCell"/>
</dbReference>
<evidence type="ECO:0000256" key="8">
    <source>
        <dbReference type="ARBA" id="ARBA00038497"/>
    </source>
</evidence>
<keyword evidence="3" id="KW-1003">Cell membrane</keyword>
<evidence type="ECO:0000256" key="7">
    <source>
        <dbReference type="ARBA" id="ARBA00023136"/>
    </source>
</evidence>
<dbReference type="SUPFAM" id="SSF81338">
    <property type="entry name" value="Aquaporin-like"/>
    <property type="match status" value="1"/>
</dbReference>
<evidence type="ECO:0000256" key="1">
    <source>
        <dbReference type="ARBA" id="ARBA00004651"/>
    </source>
</evidence>
<dbReference type="CDD" id="cd00333">
    <property type="entry name" value="MIP"/>
    <property type="match status" value="1"/>
</dbReference>
<dbReference type="InterPro" id="IPR022357">
    <property type="entry name" value="MIP_CS"/>
</dbReference>
<evidence type="ECO:0000256" key="2">
    <source>
        <dbReference type="ARBA" id="ARBA00022448"/>
    </source>
</evidence>
<dbReference type="Pfam" id="PF00230">
    <property type="entry name" value="MIP"/>
    <property type="match status" value="1"/>
</dbReference>
<reference evidence="12" key="2">
    <citation type="submission" date="2018-05" db="EMBL/GenBank/DDBJ databases">
        <title>OgluRS3 (Oryza glumaepatula Reference Sequence Version 3).</title>
        <authorList>
            <person name="Zhang J."/>
            <person name="Kudrna D."/>
            <person name="Lee S."/>
            <person name="Talag J."/>
            <person name="Welchert J."/>
            <person name="Wing R.A."/>
        </authorList>
    </citation>
    <scope>NUCLEOTIDE SEQUENCE [LARGE SCALE GENOMIC DNA]</scope>
</reference>
<feature type="transmembrane region" description="Helical" evidence="11">
    <location>
        <begin position="57"/>
        <end position="77"/>
    </location>
</feature>
<dbReference type="InterPro" id="IPR023271">
    <property type="entry name" value="Aquaporin-like"/>
</dbReference>
<dbReference type="PROSITE" id="PS00221">
    <property type="entry name" value="MIP"/>
    <property type="match status" value="1"/>
</dbReference>
<dbReference type="PANTHER" id="PTHR45687">
    <property type="entry name" value="AQUAPORIN OR AQUAGLYCEROPORIN RELATED"/>
    <property type="match status" value="1"/>
</dbReference>
<keyword evidence="7 11" id="KW-0472">Membrane</keyword>
<feature type="transmembrane region" description="Helical" evidence="11">
    <location>
        <begin position="211"/>
        <end position="231"/>
    </location>
</feature>
<dbReference type="NCBIfam" id="TIGR00861">
    <property type="entry name" value="MIP"/>
    <property type="match status" value="1"/>
</dbReference>
<dbReference type="InterPro" id="IPR034294">
    <property type="entry name" value="Aquaporin_transptr"/>
</dbReference>
<feature type="transmembrane region" description="Helical" evidence="11">
    <location>
        <begin position="134"/>
        <end position="152"/>
    </location>
</feature>
<proteinExistence type="inferred from homology"/>
<keyword evidence="6 11" id="KW-1133">Transmembrane helix</keyword>
<name>A0A0D9Z0C6_9ORYZ</name>
<dbReference type="FunFam" id="1.20.1080.10:FF:000001">
    <property type="entry name" value="Probable aquaporin PIP1-2"/>
    <property type="match status" value="1"/>
</dbReference>
<dbReference type="AlphaFoldDB" id="A0A0D9Z0C6"/>
<sequence>MEGKEEDVRLGANRYTERQPIGTAAQGAEEKDYREPPAAPVFEAEELTSWSFYRAGIAEFVATFLFLYISILTVMGVNKSASKCATVGIQGIAWSFGGMIFALVYCTAGISGGHINPAVTFGLFLARKLSLTRAVFYMAMQCLGAICGAGVVKGFQRGLYMGSGGGANAVNPGYTKGDGLGAEIVGTFVLVYTVFSATDAKRNARDSHVPILAPLPIGFAVFLVHLATIPITGTGINPARSLGAAIVYNRAHAWHDHWIFWVGPFIGAALAAIYHVVVIRAIPFKSRD</sequence>
<organism evidence="12">
    <name type="scientific">Oryza glumipatula</name>
    <dbReference type="NCBI Taxonomy" id="40148"/>
    <lineage>
        <taxon>Eukaryota</taxon>
        <taxon>Viridiplantae</taxon>
        <taxon>Streptophyta</taxon>
        <taxon>Embryophyta</taxon>
        <taxon>Tracheophyta</taxon>
        <taxon>Spermatophyta</taxon>
        <taxon>Magnoliopsida</taxon>
        <taxon>Liliopsida</taxon>
        <taxon>Poales</taxon>
        <taxon>Poaceae</taxon>
        <taxon>BOP clade</taxon>
        <taxon>Oryzoideae</taxon>
        <taxon>Oryzeae</taxon>
        <taxon>Oryzinae</taxon>
        <taxon>Oryza</taxon>
    </lineage>
</organism>
<keyword evidence="13" id="KW-1185">Reference proteome</keyword>
<protein>
    <recommendedName>
        <fullName evidence="14">Aquaporin</fullName>
    </recommendedName>
</protein>
<evidence type="ECO:0000256" key="9">
    <source>
        <dbReference type="RuleBase" id="RU000477"/>
    </source>
</evidence>
<reference evidence="12" key="1">
    <citation type="submission" date="2015-04" db="UniProtKB">
        <authorList>
            <consortium name="EnsemblPlants"/>
        </authorList>
    </citation>
    <scope>IDENTIFICATION</scope>
</reference>
<dbReference type="PRINTS" id="PR00783">
    <property type="entry name" value="MINTRINSICP"/>
</dbReference>
<evidence type="ECO:0000313" key="12">
    <source>
        <dbReference type="EnsemblPlants" id="OGLUM02G38950.3"/>
    </source>
</evidence>